<sequence length="98" mass="10155">MKKFLLLFLILGLGYALASTTGAGLPWESPLQTIKQSISGPVAFVISLLAIIAAGAGLIWGGELSGFLKTLIYIVIIIALVVGANSFMSLFTTSGALI</sequence>
<dbReference type="EMBL" id="AACCII010000015">
    <property type="protein sequence ID" value="EAJ9719719.1"/>
    <property type="molecule type" value="Genomic_DNA"/>
</dbReference>
<dbReference type="Pfam" id="PF04956">
    <property type="entry name" value="TrbC"/>
    <property type="match status" value="1"/>
</dbReference>
<evidence type="ECO:0000313" key="7">
    <source>
        <dbReference type="Proteomes" id="UP000865592"/>
    </source>
</evidence>
<dbReference type="AlphaFoldDB" id="A0A2U0QMR3"/>
<dbReference type="Proteomes" id="UP000865592">
    <property type="component" value="Unassembled WGS sequence"/>
</dbReference>
<dbReference type="RefSeq" id="WP_002908165.1">
    <property type="nucleotide sequence ID" value="NZ_AP028389.1"/>
</dbReference>
<feature type="signal peptide" evidence="2">
    <location>
        <begin position="1"/>
        <end position="18"/>
    </location>
</feature>
<reference evidence="5 7" key="1">
    <citation type="submission" date="2016-09" db="EMBL/GenBank/DDBJ databases">
        <title>Campylobacter genomics.</title>
        <authorList>
            <person name="Weis A.M."/>
            <person name="Weimer B.C."/>
            <person name="Gilpin B."/>
            <person name="Huang B.C."/>
            <person name="Kong N."/>
        </authorList>
    </citation>
    <scope>NUCLEOTIDE SEQUENCE [LARGE SCALE GENOMIC DNA]</scope>
    <source>
        <strain evidence="5 7">BCW_4735</strain>
    </source>
</reference>
<name>A0A2U0QMR3_CAMJU</name>
<keyword evidence="1" id="KW-0812">Transmembrane</keyword>
<dbReference type="EMBL" id="ABMIIH010000015">
    <property type="protein sequence ID" value="ELD5187631.1"/>
    <property type="molecule type" value="Genomic_DNA"/>
</dbReference>
<evidence type="ECO:0000256" key="2">
    <source>
        <dbReference type="SAM" id="SignalP"/>
    </source>
</evidence>
<keyword evidence="1" id="KW-0472">Membrane</keyword>
<reference evidence="3 6" key="2">
    <citation type="submission" date="2019-04" db="EMBL/GenBank/DDBJ databases">
        <authorList>
            <consortium name="PulseNet: The National Subtyping Network for Foodborne Disease Surveillance"/>
            <person name="Tarr C.L."/>
            <person name="Trees E."/>
            <person name="Katz L.S."/>
            <person name="Carleton-Romer H.A."/>
            <person name="Stroika S."/>
            <person name="Kucerova Z."/>
            <person name="Roache K.F."/>
            <person name="Sabol A.L."/>
            <person name="Besser J."/>
            <person name="Gerner-Smidt P."/>
        </authorList>
    </citation>
    <scope>NUCLEOTIDE SEQUENCE [LARGE SCALE GENOMIC DNA]</scope>
    <source>
        <strain evidence="3 6">PNUSAC009041</strain>
    </source>
</reference>
<evidence type="ECO:0000313" key="6">
    <source>
        <dbReference type="Proteomes" id="UP000349590"/>
    </source>
</evidence>
<feature type="transmembrane region" description="Helical" evidence="1">
    <location>
        <begin position="42"/>
        <end position="60"/>
    </location>
</feature>
<keyword evidence="1" id="KW-1133">Transmembrane helix</keyword>
<dbReference type="Proteomes" id="UP001183411">
    <property type="component" value="Unassembled WGS sequence"/>
</dbReference>
<evidence type="ECO:0000256" key="1">
    <source>
        <dbReference type="SAM" id="Phobius"/>
    </source>
</evidence>
<accession>A0A2U0QMR3</accession>
<evidence type="ECO:0000313" key="3">
    <source>
        <dbReference type="EMBL" id="EAJ9719719.1"/>
    </source>
</evidence>
<reference evidence="4" key="3">
    <citation type="submission" date="2023-06" db="EMBL/GenBank/DDBJ databases">
        <authorList>
            <consortium name="PulseNet: The National Subtyping Network for Foodborne Disease Surveillance"/>
        </authorList>
    </citation>
    <scope>NUCLEOTIDE SEQUENCE</scope>
    <source>
        <strain evidence="4">PNUSAC035917</strain>
    </source>
</reference>
<organism evidence="4 8">
    <name type="scientific">Campylobacter jejuni</name>
    <dbReference type="NCBI Taxonomy" id="197"/>
    <lineage>
        <taxon>Bacteria</taxon>
        <taxon>Pseudomonadati</taxon>
        <taxon>Campylobacterota</taxon>
        <taxon>Epsilonproteobacteria</taxon>
        <taxon>Campylobacterales</taxon>
        <taxon>Campylobacteraceae</taxon>
        <taxon>Campylobacter</taxon>
    </lineage>
</organism>
<comment type="caution">
    <text evidence="4">The sequence shown here is derived from an EMBL/GenBank/DDBJ whole genome shotgun (WGS) entry which is preliminary data.</text>
</comment>
<proteinExistence type="predicted"/>
<keyword evidence="2" id="KW-0732">Signal</keyword>
<gene>
    <name evidence="5" type="ORF">A0K99_04530</name>
    <name evidence="3" type="ORF">E8P16_09855</name>
    <name evidence="4" type="ORF">QQI97_001847</name>
</gene>
<dbReference type="InterPro" id="IPR007039">
    <property type="entry name" value="TrbC/VirB2"/>
</dbReference>
<dbReference type="EMBL" id="MKBD01000010">
    <property type="protein sequence ID" value="OEY02606.1"/>
    <property type="molecule type" value="Genomic_DNA"/>
</dbReference>
<protein>
    <submittedName>
        <fullName evidence="3">Conjugal transfer protein TrbC</fullName>
    </submittedName>
    <submittedName>
        <fullName evidence="4">TrbC/VirB2 family protein</fullName>
    </submittedName>
</protein>
<feature type="chain" id="PRO_5044386129" evidence="2">
    <location>
        <begin position="19"/>
        <end position="98"/>
    </location>
</feature>
<evidence type="ECO:0000313" key="5">
    <source>
        <dbReference type="EMBL" id="OEY02606.1"/>
    </source>
</evidence>
<dbReference type="Proteomes" id="UP000349590">
    <property type="component" value="Unassembled WGS sequence"/>
</dbReference>
<evidence type="ECO:0000313" key="8">
    <source>
        <dbReference type="Proteomes" id="UP001183411"/>
    </source>
</evidence>
<evidence type="ECO:0000313" key="4">
    <source>
        <dbReference type="EMBL" id="ELD5187631.1"/>
    </source>
</evidence>
<feature type="transmembrane region" description="Helical" evidence="1">
    <location>
        <begin position="72"/>
        <end position="91"/>
    </location>
</feature>